<sequence>MFRNFANQLINGTGAQLGANDGSSSGDKTSMAPTLRSDVYNAIDGAKAWLAGGQGRGQAGDGVSYQSLLTLIQKHFPNTQLGLDAVGQLESEVAVIVGGVTNMVLEVSKWEGMAGAMAMGTWVDALVDGHRGVVGAKLRKDTIADGIIKGLNYNTDTRLMTKEFTAKIQIISTLKSVSARIYGAGTDEARKSEALWSSKFM</sequence>
<reference evidence="1 2" key="1">
    <citation type="journal article" date="2019" name="Nat. Ecol. Evol.">
        <title>Megaphylogeny resolves global patterns of mushroom evolution.</title>
        <authorList>
            <person name="Varga T."/>
            <person name="Krizsan K."/>
            <person name="Foldi C."/>
            <person name="Dima B."/>
            <person name="Sanchez-Garcia M."/>
            <person name="Sanchez-Ramirez S."/>
            <person name="Szollosi G.J."/>
            <person name="Szarkandi J.G."/>
            <person name="Papp V."/>
            <person name="Albert L."/>
            <person name="Andreopoulos W."/>
            <person name="Angelini C."/>
            <person name="Antonin V."/>
            <person name="Barry K.W."/>
            <person name="Bougher N.L."/>
            <person name="Buchanan P."/>
            <person name="Buyck B."/>
            <person name="Bense V."/>
            <person name="Catcheside P."/>
            <person name="Chovatia M."/>
            <person name="Cooper J."/>
            <person name="Damon W."/>
            <person name="Desjardin D."/>
            <person name="Finy P."/>
            <person name="Geml J."/>
            <person name="Haridas S."/>
            <person name="Hughes K."/>
            <person name="Justo A."/>
            <person name="Karasinski D."/>
            <person name="Kautmanova I."/>
            <person name="Kiss B."/>
            <person name="Kocsube S."/>
            <person name="Kotiranta H."/>
            <person name="LaButti K.M."/>
            <person name="Lechner B.E."/>
            <person name="Liimatainen K."/>
            <person name="Lipzen A."/>
            <person name="Lukacs Z."/>
            <person name="Mihaltcheva S."/>
            <person name="Morgado L.N."/>
            <person name="Niskanen T."/>
            <person name="Noordeloos M.E."/>
            <person name="Ohm R.A."/>
            <person name="Ortiz-Santana B."/>
            <person name="Ovrebo C."/>
            <person name="Racz N."/>
            <person name="Riley R."/>
            <person name="Savchenko A."/>
            <person name="Shiryaev A."/>
            <person name="Soop K."/>
            <person name="Spirin V."/>
            <person name="Szebenyi C."/>
            <person name="Tomsovsky M."/>
            <person name="Tulloss R.E."/>
            <person name="Uehling J."/>
            <person name="Grigoriev I.V."/>
            <person name="Vagvolgyi C."/>
            <person name="Papp T."/>
            <person name="Martin F.M."/>
            <person name="Miettinen O."/>
            <person name="Hibbett D.S."/>
            <person name="Nagy L.G."/>
        </authorList>
    </citation>
    <scope>NUCLEOTIDE SEQUENCE [LARGE SCALE GENOMIC DNA]</scope>
    <source>
        <strain evidence="1 2">FP101781</strain>
    </source>
</reference>
<evidence type="ECO:0000313" key="1">
    <source>
        <dbReference type="EMBL" id="TEB38007.1"/>
    </source>
</evidence>
<evidence type="ECO:0000313" key="2">
    <source>
        <dbReference type="Proteomes" id="UP000298030"/>
    </source>
</evidence>
<dbReference type="OrthoDB" id="3200419at2759"/>
<gene>
    <name evidence="1" type="ORF">FA13DRAFT_1725628</name>
</gene>
<dbReference type="AlphaFoldDB" id="A0A4Y7TV08"/>
<protein>
    <submittedName>
        <fullName evidence="1">Uncharacterized protein</fullName>
    </submittedName>
</protein>
<dbReference type="EMBL" id="QPFP01000003">
    <property type="protein sequence ID" value="TEB38007.1"/>
    <property type="molecule type" value="Genomic_DNA"/>
</dbReference>
<dbReference type="Proteomes" id="UP000298030">
    <property type="component" value="Unassembled WGS sequence"/>
</dbReference>
<keyword evidence="2" id="KW-1185">Reference proteome</keyword>
<accession>A0A4Y7TV08</accession>
<proteinExistence type="predicted"/>
<organism evidence="1 2">
    <name type="scientific">Coprinellus micaceus</name>
    <name type="common">Glistening ink-cap mushroom</name>
    <name type="synonym">Coprinus micaceus</name>
    <dbReference type="NCBI Taxonomy" id="71717"/>
    <lineage>
        <taxon>Eukaryota</taxon>
        <taxon>Fungi</taxon>
        <taxon>Dikarya</taxon>
        <taxon>Basidiomycota</taxon>
        <taxon>Agaricomycotina</taxon>
        <taxon>Agaricomycetes</taxon>
        <taxon>Agaricomycetidae</taxon>
        <taxon>Agaricales</taxon>
        <taxon>Agaricineae</taxon>
        <taxon>Psathyrellaceae</taxon>
        <taxon>Coprinellus</taxon>
    </lineage>
</organism>
<comment type="caution">
    <text evidence="1">The sequence shown here is derived from an EMBL/GenBank/DDBJ whole genome shotgun (WGS) entry which is preliminary data.</text>
</comment>
<name>A0A4Y7TV08_COPMI</name>